<dbReference type="GO" id="GO:0005737">
    <property type="term" value="C:cytoplasm"/>
    <property type="evidence" value="ECO:0007669"/>
    <property type="project" value="UniProtKB-SubCell"/>
</dbReference>
<feature type="compositionally biased region" description="Low complexity" evidence="4">
    <location>
        <begin position="263"/>
        <end position="278"/>
    </location>
</feature>
<evidence type="ECO:0000256" key="3">
    <source>
        <dbReference type="HAMAP-Rule" id="MF_01805"/>
    </source>
</evidence>
<dbReference type="RefSeq" id="WP_013495551.1">
    <property type="nucleotide sequence ID" value="NC_014831.1"/>
</dbReference>
<dbReference type="EMBL" id="CP002344">
    <property type="protein sequence ID" value="ADU51246.1"/>
    <property type="molecule type" value="Genomic_DNA"/>
</dbReference>
<evidence type="ECO:0000313" key="6">
    <source>
        <dbReference type="Proteomes" id="UP000008915"/>
    </source>
</evidence>
<evidence type="ECO:0000256" key="1">
    <source>
        <dbReference type="ARBA" id="ARBA00022829"/>
    </source>
</evidence>
<keyword evidence="3" id="KW-0132">Cell division</keyword>
<comment type="similarity">
    <text evidence="3">Belongs to the ScpA family.</text>
</comment>
<dbReference type="GO" id="GO:0006260">
    <property type="term" value="P:DNA replication"/>
    <property type="evidence" value="ECO:0007669"/>
    <property type="project" value="UniProtKB-UniRule"/>
</dbReference>
<dbReference type="HAMAP" id="MF_01805">
    <property type="entry name" value="ScpA"/>
    <property type="match status" value="1"/>
</dbReference>
<evidence type="ECO:0000256" key="4">
    <source>
        <dbReference type="SAM" id="MobiDB-lite"/>
    </source>
</evidence>
<dbReference type="OrthoDB" id="9811016at2"/>
<dbReference type="PANTHER" id="PTHR33969">
    <property type="entry name" value="SEGREGATION AND CONDENSATION PROTEIN A"/>
    <property type="match status" value="1"/>
</dbReference>
<name>E6SKN8_THEM7</name>
<dbReference type="PANTHER" id="PTHR33969:SF2">
    <property type="entry name" value="SEGREGATION AND CONDENSATION PROTEIN A"/>
    <property type="match status" value="1"/>
</dbReference>
<dbReference type="STRING" id="644966.Tmar_1133"/>
<dbReference type="GO" id="GO:0007059">
    <property type="term" value="P:chromosome segregation"/>
    <property type="evidence" value="ECO:0007669"/>
    <property type="project" value="UniProtKB-UniRule"/>
</dbReference>
<evidence type="ECO:0000313" key="5">
    <source>
        <dbReference type="EMBL" id="ADU51246.1"/>
    </source>
</evidence>
<evidence type="ECO:0000256" key="2">
    <source>
        <dbReference type="ARBA" id="ARBA00044777"/>
    </source>
</evidence>
<dbReference type="Proteomes" id="UP000008915">
    <property type="component" value="Chromosome"/>
</dbReference>
<protein>
    <recommendedName>
        <fullName evidence="2 3">Segregation and condensation protein A</fullName>
    </recommendedName>
</protein>
<dbReference type="InterPro" id="IPR003768">
    <property type="entry name" value="ScpA"/>
</dbReference>
<reference evidence="5 6" key="1">
    <citation type="journal article" date="2010" name="Stand. Genomic Sci.">
        <title>Complete genome sequence of Thermaerobacter marianensis type strain (7p75a).</title>
        <authorList>
            <person name="Han C."/>
            <person name="Gu W."/>
            <person name="Zhang X."/>
            <person name="Lapidus A."/>
            <person name="Nolan M."/>
            <person name="Copeland A."/>
            <person name="Lucas S."/>
            <person name="Del Rio T.G."/>
            <person name="Tice H."/>
            <person name="Cheng J.F."/>
            <person name="Tapia R."/>
            <person name="Goodwin L."/>
            <person name="Pitluck S."/>
            <person name="Pagani I."/>
            <person name="Ivanova N."/>
            <person name="Mavromatis K."/>
            <person name="Mikhailova N."/>
            <person name="Pati A."/>
            <person name="Chen A."/>
            <person name="Palaniappan K."/>
            <person name="Land M."/>
            <person name="Hauser L."/>
            <person name="Chang Y.J."/>
            <person name="Jeffries C.D."/>
            <person name="Schneider S."/>
            <person name="Rohde M."/>
            <person name="Goker M."/>
            <person name="Pukall R."/>
            <person name="Woyke T."/>
            <person name="Bristow J."/>
            <person name="Eisen J.A."/>
            <person name="Markowitz V."/>
            <person name="Hugenholtz P."/>
            <person name="Kyrpides N.C."/>
            <person name="Klenk H.P."/>
            <person name="Detter J.C."/>
        </authorList>
    </citation>
    <scope>NUCLEOTIDE SEQUENCE [LARGE SCALE GENOMIC DNA]</scope>
    <source>
        <strain evidence="6">ATCC 700841 / DSM 12885 / JCM 10246 / 7p75a</strain>
    </source>
</reference>
<comment type="function">
    <text evidence="3">Participates in chromosomal partition during cell division. May act via the formation of a condensin-like complex containing Smc and ScpB that pull DNA away from mid-cell into both cell halves.</text>
</comment>
<keyword evidence="1 3" id="KW-0159">Chromosome partition</keyword>
<dbReference type="Gene3D" id="6.10.250.2410">
    <property type="match status" value="1"/>
</dbReference>
<accession>E6SKN8</accession>
<keyword evidence="3" id="KW-0131">Cell cycle</keyword>
<gene>
    <name evidence="3" type="primary">scpA</name>
    <name evidence="5" type="ordered locus">Tmar_1133</name>
</gene>
<keyword evidence="6" id="KW-1185">Reference proteome</keyword>
<dbReference type="Gene3D" id="1.10.10.580">
    <property type="entry name" value="Structural maintenance of chromosome 1. Chain E"/>
    <property type="match status" value="1"/>
</dbReference>
<dbReference type="AlphaFoldDB" id="E6SKN8"/>
<feature type="region of interest" description="Disordered" evidence="4">
    <location>
        <begin position="237"/>
        <end position="285"/>
    </location>
</feature>
<organism evidence="5 6">
    <name type="scientific">Thermaerobacter marianensis (strain ATCC 700841 / DSM 12885 / JCM 10246 / 7p75a)</name>
    <dbReference type="NCBI Taxonomy" id="644966"/>
    <lineage>
        <taxon>Bacteria</taxon>
        <taxon>Bacillati</taxon>
        <taxon>Bacillota</taxon>
        <taxon>Clostridia</taxon>
        <taxon>Eubacteriales</taxon>
        <taxon>Clostridiales Family XVII. Incertae Sedis</taxon>
        <taxon>Thermaerobacter</taxon>
    </lineage>
</organism>
<proteinExistence type="inferred from homology"/>
<dbReference type="KEGG" id="tmr:Tmar_1133"/>
<comment type="subunit">
    <text evidence="3">Component of a cohesin-like complex composed of ScpA, ScpB and the Smc homodimer, in which ScpA and ScpB bind to the head domain of Smc. The presence of the three proteins is required for the association of the complex with DNA.</text>
</comment>
<dbReference type="GO" id="GO:0051301">
    <property type="term" value="P:cell division"/>
    <property type="evidence" value="ECO:0007669"/>
    <property type="project" value="UniProtKB-KW"/>
</dbReference>
<sequence>MAYTVRLDQFEGPLDLLLQLIEKQEIDIHDIPIARITEQYLEHLEAMRRLDLEVTSEFVVLAAQLIDIKARMLLPPEPREDDATAEEEADPREELVRRLLEYRQYKEAARYLSELAEQYGGRYPRLADAMAPLAGELQGLEGVTLDDLVRAFATVLAAVRETPEVVVEPEAITVAQQMDAILGLLAATRGPVTFRACFSGRATRMEVVVTFLALLELIRQGRVRVRQDRTFGEIVLYPGDGGRAPARSGPENGADPGADREAPPGAERGAGPDDPAAGAAGGTPA</sequence>
<dbReference type="InterPro" id="IPR023093">
    <property type="entry name" value="ScpA-like_C"/>
</dbReference>
<comment type="subcellular location">
    <subcellularLocation>
        <location evidence="3">Cytoplasm</location>
    </subcellularLocation>
    <text evidence="3">Associated with two foci at the outer edges of the nucleoid region in young cells, and at four foci within both cell halves in older cells.</text>
</comment>
<keyword evidence="3" id="KW-0963">Cytoplasm</keyword>
<dbReference type="eggNOG" id="COG1354">
    <property type="taxonomic scope" value="Bacteria"/>
</dbReference>
<dbReference type="HOGENOM" id="CLU_038686_3_0_9"/>
<dbReference type="Pfam" id="PF02616">
    <property type="entry name" value="SMC_ScpA"/>
    <property type="match status" value="1"/>
</dbReference>
<reference evidence="6" key="2">
    <citation type="journal article" date="2010" name="Stand. Genomic Sci.">
        <title>Complete genome sequence of Thermaerobacter marianensis type strain (7p75aT).</title>
        <authorList>
            <person name="Han C."/>
            <person name="Gu W."/>
            <person name="Zhang X."/>
            <person name="Lapidus A."/>
            <person name="Nolan M."/>
            <person name="Copeland A."/>
            <person name="Lucas S."/>
            <person name="Glavina Del Rio T."/>
            <person name="Tice H."/>
            <person name="Cheng J."/>
            <person name="Tapia R."/>
            <person name="Goodwin L."/>
            <person name="Pitluck S."/>
            <person name="Pagani I."/>
            <person name="Ivanova N."/>
            <person name="Mavromatis K."/>
            <person name="Mikhailova N."/>
            <person name="Pati A."/>
            <person name="Chen A."/>
            <person name="Palaniappan K."/>
            <person name="Land M."/>
            <person name="Hauser L."/>
            <person name="Chang Y."/>
            <person name="Jeffries C."/>
            <person name="Schneider S."/>
            <person name="Rohde M."/>
            <person name="Goker M."/>
            <person name="Pukall R."/>
            <person name="Woyke T."/>
            <person name="Bristow J."/>
            <person name="Eisen J."/>
            <person name="Markowitz V."/>
            <person name="Hugenholtz P."/>
            <person name="Kyrpides N."/>
            <person name="Klenk H."/>
            <person name="Detter J."/>
        </authorList>
    </citation>
    <scope>NUCLEOTIDE SEQUENCE [LARGE SCALE GENOMIC DNA]</scope>
    <source>
        <strain evidence="6">ATCC 700841 / DSM 12885 / JCM 10246 / 7p75a</strain>
    </source>
</reference>